<organism evidence="1 2">
    <name type="scientific">Leptospira interrogans serovar Pyrogenes str. L0374</name>
    <dbReference type="NCBI Taxonomy" id="1049928"/>
    <lineage>
        <taxon>Bacteria</taxon>
        <taxon>Pseudomonadati</taxon>
        <taxon>Spirochaetota</taxon>
        <taxon>Spirochaetia</taxon>
        <taxon>Leptospirales</taxon>
        <taxon>Leptospiraceae</taxon>
        <taxon>Leptospira</taxon>
    </lineage>
</organism>
<gene>
    <name evidence="1" type="ORF">LEP1GSC083_4094</name>
</gene>
<dbReference type="Proteomes" id="UP000012137">
    <property type="component" value="Unassembled WGS sequence"/>
</dbReference>
<evidence type="ECO:0000313" key="2">
    <source>
        <dbReference type="Proteomes" id="UP000012137"/>
    </source>
</evidence>
<proteinExistence type="predicted"/>
<evidence type="ECO:0000313" key="1">
    <source>
        <dbReference type="EMBL" id="EMN28384.1"/>
    </source>
</evidence>
<dbReference type="EMBL" id="AHMZ02000134">
    <property type="protein sequence ID" value="EMN28384.1"/>
    <property type="molecule type" value="Genomic_DNA"/>
</dbReference>
<reference evidence="1 2" key="1">
    <citation type="submission" date="2013-01" db="EMBL/GenBank/DDBJ databases">
        <authorList>
            <person name="Harkins D.M."/>
            <person name="Durkin A.S."/>
            <person name="Brinkac L.M."/>
            <person name="Haft D.H."/>
            <person name="Selengut J.D."/>
            <person name="Sanka R."/>
            <person name="DePew J."/>
            <person name="Purushe J."/>
            <person name="Peacock S.J."/>
            <person name="Thaipadungpanit J."/>
            <person name="Wuthiekanun V.W."/>
            <person name="Day N.P."/>
            <person name="Vinetz J.M."/>
            <person name="Sutton G.G."/>
            <person name="Nierman W.C."/>
            <person name="Fouts D.E."/>
        </authorList>
    </citation>
    <scope>NUCLEOTIDE SEQUENCE [LARGE SCALE GENOMIC DNA]</scope>
    <source>
        <strain evidence="1 2">L0374</strain>
    </source>
</reference>
<name>M6K2M9_LEPIR</name>
<dbReference type="AlphaFoldDB" id="M6K2M9"/>
<comment type="caution">
    <text evidence="1">The sequence shown here is derived from an EMBL/GenBank/DDBJ whole genome shotgun (WGS) entry which is preliminary data.</text>
</comment>
<accession>M6K2M9</accession>
<sequence>MEGVILKHFQEEVLDGTMYFDYKIREGLVETSNALRILVQEGLDLDFT</sequence>
<protein>
    <submittedName>
        <fullName evidence="1">Uncharacterized protein</fullName>
    </submittedName>
</protein>